<keyword evidence="4 7" id="KW-0812">Transmembrane</keyword>
<keyword evidence="5 7" id="KW-1133">Transmembrane helix</keyword>
<comment type="similarity">
    <text evidence="2">Belongs to the UPF0702 family.</text>
</comment>
<gene>
    <name evidence="9" type="ORF">J4032_20385</name>
</gene>
<name>A0ABY3WLK5_9ACTN</name>
<evidence type="ECO:0000256" key="6">
    <source>
        <dbReference type="ARBA" id="ARBA00023136"/>
    </source>
</evidence>
<sequence length="187" mass="20599">MWHDMLALPVPLLEKVLRTVLVYALLLLLFRFSGKRSMAAMNTFDFVVMFLLSNLVQNAVIGPDNSVTGAVVGAVTLVALNTGITRWLASDDRAARLLEGTSSPVIDDGHLIPGTLRHLAIRREEIEHAVRLQNGEGLEDVQSARLEPSGQLVIVLTPTAQNATRGDLDRIERRLSTMEGLLRRPSR</sequence>
<accession>A0ABY3WLK5</accession>
<dbReference type="InterPro" id="IPR007353">
    <property type="entry name" value="DUF421"/>
</dbReference>
<comment type="subcellular location">
    <subcellularLocation>
        <location evidence="1">Cell membrane</location>
        <topology evidence="1">Multi-pass membrane protein</topology>
    </subcellularLocation>
</comment>
<feature type="transmembrane region" description="Helical" evidence="7">
    <location>
        <begin position="42"/>
        <end position="61"/>
    </location>
</feature>
<evidence type="ECO:0000313" key="10">
    <source>
        <dbReference type="Proteomes" id="UP000828924"/>
    </source>
</evidence>
<protein>
    <submittedName>
        <fullName evidence="9">DUF421 domain-containing protein</fullName>
    </submittedName>
</protein>
<dbReference type="InterPro" id="IPR023090">
    <property type="entry name" value="UPF0702_alpha/beta_dom_sf"/>
</dbReference>
<keyword evidence="6 7" id="KW-0472">Membrane</keyword>
<reference evidence="9 10" key="1">
    <citation type="submission" date="2021-03" db="EMBL/GenBank/DDBJ databases">
        <title>Complete genome of Streptomyces formicae strain 1H-GS9 (DSM 100524).</title>
        <authorList>
            <person name="Atanasov K.E."/>
            <person name="Altabella T."/>
            <person name="Ferrer A."/>
        </authorList>
    </citation>
    <scope>NUCLEOTIDE SEQUENCE [LARGE SCALE GENOMIC DNA]</scope>
    <source>
        <strain evidence="9 10">1H-GS9</strain>
    </source>
</reference>
<dbReference type="PANTHER" id="PTHR34582">
    <property type="entry name" value="UPF0702 TRANSMEMBRANE PROTEIN YCAP"/>
    <property type="match status" value="1"/>
</dbReference>
<feature type="domain" description="YetF C-terminal" evidence="8">
    <location>
        <begin position="93"/>
        <end position="159"/>
    </location>
</feature>
<dbReference type="Pfam" id="PF04239">
    <property type="entry name" value="DUF421"/>
    <property type="match status" value="1"/>
</dbReference>
<keyword evidence="10" id="KW-1185">Reference proteome</keyword>
<evidence type="ECO:0000256" key="5">
    <source>
        <dbReference type="ARBA" id="ARBA00022989"/>
    </source>
</evidence>
<feature type="transmembrane region" description="Helical" evidence="7">
    <location>
        <begin position="12"/>
        <end position="30"/>
    </location>
</feature>
<evidence type="ECO:0000256" key="7">
    <source>
        <dbReference type="SAM" id="Phobius"/>
    </source>
</evidence>
<proteinExistence type="inferred from homology"/>
<evidence type="ECO:0000256" key="2">
    <source>
        <dbReference type="ARBA" id="ARBA00006448"/>
    </source>
</evidence>
<dbReference type="Proteomes" id="UP000828924">
    <property type="component" value="Chromosome"/>
</dbReference>
<evidence type="ECO:0000256" key="3">
    <source>
        <dbReference type="ARBA" id="ARBA00022475"/>
    </source>
</evidence>
<evidence type="ECO:0000256" key="4">
    <source>
        <dbReference type="ARBA" id="ARBA00022692"/>
    </source>
</evidence>
<dbReference type="Gene3D" id="3.30.240.20">
    <property type="entry name" value="bsu07140 like domains"/>
    <property type="match status" value="1"/>
</dbReference>
<feature type="transmembrane region" description="Helical" evidence="7">
    <location>
        <begin position="67"/>
        <end position="89"/>
    </location>
</feature>
<keyword evidence="3" id="KW-1003">Cell membrane</keyword>
<evidence type="ECO:0000313" key="9">
    <source>
        <dbReference type="EMBL" id="UNM13518.1"/>
    </source>
</evidence>
<evidence type="ECO:0000256" key="1">
    <source>
        <dbReference type="ARBA" id="ARBA00004651"/>
    </source>
</evidence>
<dbReference type="EMBL" id="CP071872">
    <property type="protein sequence ID" value="UNM13518.1"/>
    <property type="molecule type" value="Genomic_DNA"/>
</dbReference>
<organism evidence="9 10">
    <name type="scientific">Streptomyces formicae</name>
    <dbReference type="NCBI Taxonomy" id="1616117"/>
    <lineage>
        <taxon>Bacteria</taxon>
        <taxon>Bacillati</taxon>
        <taxon>Actinomycetota</taxon>
        <taxon>Actinomycetes</taxon>
        <taxon>Kitasatosporales</taxon>
        <taxon>Streptomycetaceae</taxon>
        <taxon>Streptomyces</taxon>
    </lineage>
</organism>
<dbReference type="PANTHER" id="PTHR34582:SF6">
    <property type="entry name" value="UPF0702 TRANSMEMBRANE PROTEIN YCAP"/>
    <property type="match status" value="1"/>
</dbReference>
<evidence type="ECO:0000259" key="8">
    <source>
        <dbReference type="Pfam" id="PF04239"/>
    </source>
</evidence>